<dbReference type="Pfam" id="PF06985">
    <property type="entry name" value="HET"/>
    <property type="match status" value="1"/>
</dbReference>
<comment type="caution">
    <text evidence="3">The sequence shown here is derived from an EMBL/GenBank/DDBJ whole genome shotgun (WGS) entry which is preliminary data.</text>
</comment>
<gene>
    <name evidence="3" type="ORF">CBER1_09010</name>
</gene>
<evidence type="ECO:0000313" key="4">
    <source>
        <dbReference type="Proteomes" id="UP000237631"/>
    </source>
</evidence>
<feature type="compositionally biased region" description="Acidic residues" evidence="1">
    <location>
        <begin position="524"/>
        <end position="535"/>
    </location>
</feature>
<proteinExistence type="predicted"/>
<feature type="region of interest" description="Disordered" evidence="1">
    <location>
        <begin position="428"/>
        <end position="455"/>
    </location>
</feature>
<dbReference type="PANTHER" id="PTHR10622:SF10">
    <property type="entry name" value="HET DOMAIN-CONTAINING PROTEIN"/>
    <property type="match status" value="1"/>
</dbReference>
<dbReference type="EMBL" id="PNEN01000497">
    <property type="protein sequence ID" value="PPJ57284.1"/>
    <property type="molecule type" value="Genomic_DNA"/>
</dbReference>
<dbReference type="InterPro" id="IPR010730">
    <property type="entry name" value="HET"/>
</dbReference>
<dbReference type="PANTHER" id="PTHR10622">
    <property type="entry name" value="HET DOMAIN-CONTAINING PROTEIN"/>
    <property type="match status" value="1"/>
</dbReference>
<reference evidence="4" key="1">
    <citation type="journal article" date="2017" name="bioRxiv">
        <title>Conservation of a gene cluster reveals novel cercosporin biosynthetic mechanisms and extends production to the genus Colletotrichum.</title>
        <authorList>
            <person name="de Jonge R."/>
            <person name="Ebert M.K."/>
            <person name="Huitt-Roehl C.R."/>
            <person name="Pal P."/>
            <person name="Suttle J.C."/>
            <person name="Spanner R.E."/>
            <person name="Neubauer J.D."/>
            <person name="Jurick W.M.II."/>
            <person name="Stott K.A."/>
            <person name="Secor G.A."/>
            <person name="Thomma B.P.H.J."/>
            <person name="Van de Peer Y."/>
            <person name="Townsend C.A."/>
            <person name="Bolton M.D."/>
        </authorList>
    </citation>
    <scope>NUCLEOTIDE SEQUENCE [LARGE SCALE GENOMIC DNA]</scope>
    <source>
        <strain evidence="4">CBS538.71</strain>
    </source>
</reference>
<protein>
    <recommendedName>
        <fullName evidence="2">Heterokaryon incompatibility domain-containing protein</fullName>
    </recommendedName>
</protein>
<dbReference type="STRING" id="357750.A0A2S6CC43"/>
<name>A0A2S6CC43_9PEZI</name>
<feature type="region of interest" description="Disordered" evidence="1">
    <location>
        <begin position="514"/>
        <end position="600"/>
    </location>
</feature>
<dbReference type="Proteomes" id="UP000237631">
    <property type="component" value="Unassembled WGS sequence"/>
</dbReference>
<feature type="domain" description="Heterokaryon incompatibility" evidence="2">
    <location>
        <begin position="22"/>
        <end position="121"/>
    </location>
</feature>
<organism evidence="3 4">
    <name type="scientific">Cercospora berteroae</name>
    <dbReference type="NCBI Taxonomy" id="357750"/>
    <lineage>
        <taxon>Eukaryota</taxon>
        <taxon>Fungi</taxon>
        <taxon>Dikarya</taxon>
        <taxon>Ascomycota</taxon>
        <taxon>Pezizomycotina</taxon>
        <taxon>Dothideomycetes</taxon>
        <taxon>Dothideomycetidae</taxon>
        <taxon>Mycosphaerellales</taxon>
        <taxon>Mycosphaerellaceae</taxon>
        <taxon>Cercospora</taxon>
    </lineage>
</organism>
<accession>A0A2S6CC43</accession>
<feature type="region of interest" description="Disordered" evidence="1">
    <location>
        <begin position="335"/>
        <end position="367"/>
    </location>
</feature>
<evidence type="ECO:0000259" key="2">
    <source>
        <dbReference type="Pfam" id="PF06985"/>
    </source>
</evidence>
<keyword evidence="4" id="KW-1185">Reference proteome</keyword>
<dbReference type="AlphaFoldDB" id="A0A2S6CC43"/>
<feature type="compositionally biased region" description="Basic and acidic residues" evidence="1">
    <location>
        <begin position="560"/>
        <end position="580"/>
    </location>
</feature>
<evidence type="ECO:0000313" key="3">
    <source>
        <dbReference type="EMBL" id="PPJ57284.1"/>
    </source>
</evidence>
<evidence type="ECO:0000256" key="1">
    <source>
        <dbReference type="SAM" id="MobiDB-lite"/>
    </source>
</evidence>
<dbReference type="OrthoDB" id="3645607at2759"/>
<sequence>MRLLNVSTLELKEFGESSIPPYYIASHRWTSDETTYKDVKKRRNTTSTGHRKLQSFCDFIQRTNVPTTRAMSTLGIERSCQWLWIDTACMDKSSSADLSECINSMFHYYADSQICYAYLHDVGPLKNHESAIMDFVQSEWFRRGWTLQELLAPRKVVFLNRDCEIFGHKCQLHKCDLSCQGFGTCLNAKIEKITSISLHYLSRQWMPSTLLLMEFVQSWMQSRKTERIEDQAYCLLGLLGINLAPIYGERENAQLRLREEFNKKRSRRLPAPVMRPLGQTGASPSGHSIYDLAAYEPAGLYAGLSALEARYPGISNDVWSADAKATQYSNIVVSQSHITSQRTKSESNRARHKSHGPNLVGPISLDNAPKLPVGRLSGPTRDISRTYSVSAKRLHSEASNYSNISVPDLGPLPPVPVLPTSIPAKDVDSMSPLVSPSGRPKPASGSLTPPSGAIEGSKTLTTALQHAAEALVARSQSTRSRLRKERLRKITEAMNAQPRINESDASLLISKKIEEEPGTPIGDQQDEGVAEEEKDDGDKDSAVGGDSLPRLSFELEEPEELHTHLTDEREEDPDRLREPETILLPDSDIESETDTTEPTKTINADTLEELDDEMRIVDDQEAILRQMAGFAKELYPMLEFEGDVRSDVVLEEWL</sequence>